<dbReference type="Proteomes" id="UP000193435">
    <property type="component" value="Unassembled WGS sequence"/>
</dbReference>
<dbReference type="RefSeq" id="WP_085559807.1">
    <property type="nucleotide sequence ID" value="NZ_FOAH01000005.1"/>
</dbReference>
<feature type="transmembrane region" description="Helical" evidence="8">
    <location>
        <begin position="331"/>
        <end position="351"/>
    </location>
</feature>
<evidence type="ECO:0000313" key="10">
    <source>
        <dbReference type="Proteomes" id="UP000193435"/>
    </source>
</evidence>
<dbReference type="InterPro" id="IPR002549">
    <property type="entry name" value="AI-2E-like"/>
</dbReference>
<sequence>MNVFKSSKLLFWTLWSLAAALTIFISTKISFVFQPLYALFSTLFVPVLIAGFLFYLMNPLVKLIEKSKLKRNYAVLIVMILAIGGTISFGIKVVPLLLEQFSELIINIPTIISNIEIQAEDLKRIPGLEKIDYEEVLLRLNLSLDTISNTVLSSITTSISSILSTLTGLAVVLITVPIILFYLFYDGRKFAPAVASLFPAKYKNYAIELMSQMNDVVSGYVSGKGLASIVVGILVYIGILFIGLPYSLLLAIICGATNMIPYIGPFIGAAPAFIIGLTISPGKALLVALLIVVIQQIDANFLTPKFVGESLNIHPLTIIVVLLVAGKIAGIVGIIFGVPGFAVVKTIIIYVKKVILEEKKKVKPV</sequence>
<feature type="transmembrane region" description="Helical" evidence="8">
    <location>
        <begin position="306"/>
        <end position="325"/>
    </location>
</feature>
<evidence type="ECO:0000256" key="5">
    <source>
        <dbReference type="ARBA" id="ARBA00022692"/>
    </source>
</evidence>
<evidence type="ECO:0000313" key="9">
    <source>
        <dbReference type="EMBL" id="SMH34637.1"/>
    </source>
</evidence>
<keyword evidence="7 8" id="KW-0472">Membrane</keyword>
<reference evidence="9 10" key="1">
    <citation type="submission" date="2017-04" db="EMBL/GenBank/DDBJ databases">
        <authorList>
            <person name="Afonso C.L."/>
            <person name="Miller P.J."/>
            <person name="Scott M.A."/>
            <person name="Spackman E."/>
            <person name="Goraichik I."/>
            <person name="Dimitrov K.M."/>
            <person name="Suarez D.L."/>
            <person name="Swayne D.E."/>
        </authorList>
    </citation>
    <scope>NUCLEOTIDE SEQUENCE [LARGE SCALE GENOMIC DNA]</scope>
    <source>
        <strain evidence="9 10">LMG26642</strain>
    </source>
</reference>
<dbReference type="GO" id="GO:0055085">
    <property type="term" value="P:transmembrane transport"/>
    <property type="evidence" value="ECO:0007669"/>
    <property type="project" value="TreeGrafter"/>
</dbReference>
<dbReference type="PANTHER" id="PTHR21716:SF53">
    <property type="entry name" value="PERMEASE PERM-RELATED"/>
    <property type="match status" value="1"/>
</dbReference>
<dbReference type="GO" id="GO:0005886">
    <property type="term" value="C:plasma membrane"/>
    <property type="evidence" value="ECO:0007669"/>
    <property type="project" value="UniProtKB-SubCell"/>
</dbReference>
<organism evidence="9 10">
    <name type="scientific">Carnobacterium iners</name>
    <dbReference type="NCBI Taxonomy" id="1073423"/>
    <lineage>
        <taxon>Bacteria</taxon>
        <taxon>Bacillati</taxon>
        <taxon>Bacillota</taxon>
        <taxon>Bacilli</taxon>
        <taxon>Lactobacillales</taxon>
        <taxon>Carnobacteriaceae</taxon>
        <taxon>Carnobacterium</taxon>
    </lineage>
</organism>
<evidence type="ECO:0000256" key="2">
    <source>
        <dbReference type="ARBA" id="ARBA00009773"/>
    </source>
</evidence>
<dbReference type="AlphaFoldDB" id="A0A1X7NAK3"/>
<feature type="transmembrane region" description="Helical" evidence="8">
    <location>
        <begin position="73"/>
        <end position="94"/>
    </location>
</feature>
<dbReference type="EMBL" id="FXBJ01000002">
    <property type="protein sequence ID" value="SMH34637.1"/>
    <property type="molecule type" value="Genomic_DNA"/>
</dbReference>
<accession>A0A1X7NAK3</accession>
<keyword evidence="6 8" id="KW-1133">Transmembrane helix</keyword>
<feature type="transmembrane region" description="Helical" evidence="8">
    <location>
        <begin position="36"/>
        <end position="61"/>
    </location>
</feature>
<comment type="subcellular location">
    <subcellularLocation>
        <location evidence="1">Cell membrane</location>
        <topology evidence="1">Multi-pass membrane protein</topology>
    </subcellularLocation>
</comment>
<comment type="similarity">
    <text evidence="2">Belongs to the autoinducer-2 exporter (AI-2E) (TC 2.A.86) family.</text>
</comment>
<proteinExistence type="inferred from homology"/>
<keyword evidence="5 8" id="KW-0812">Transmembrane</keyword>
<protein>
    <submittedName>
        <fullName evidence="9">Predicted PurR-regulated permease PerM</fullName>
    </submittedName>
</protein>
<evidence type="ECO:0000256" key="7">
    <source>
        <dbReference type="ARBA" id="ARBA00023136"/>
    </source>
</evidence>
<dbReference type="OrthoDB" id="9793390at2"/>
<evidence type="ECO:0000256" key="3">
    <source>
        <dbReference type="ARBA" id="ARBA00022448"/>
    </source>
</evidence>
<evidence type="ECO:0000256" key="8">
    <source>
        <dbReference type="SAM" id="Phobius"/>
    </source>
</evidence>
<keyword evidence="3" id="KW-0813">Transport</keyword>
<evidence type="ECO:0000256" key="6">
    <source>
        <dbReference type="ARBA" id="ARBA00022989"/>
    </source>
</evidence>
<dbReference type="PANTHER" id="PTHR21716">
    <property type="entry name" value="TRANSMEMBRANE PROTEIN"/>
    <property type="match status" value="1"/>
</dbReference>
<evidence type="ECO:0000256" key="1">
    <source>
        <dbReference type="ARBA" id="ARBA00004651"/>
    </source>
</evidence>
<gene>
    <name evidence="9" type="ORF">SAMN04488700_1686</name>
</gene>
<dbReference type="Pfam" id="PF01594">
    <property type="entry name" value="AI-2E_transport"/>
    <property type="match status" value="1"/>
</dbReference>
<keyword evidence="4" id="KW-1003">Cell membrane</keyword>
<name>A0A1X7NAK3_9LACT</name>
<feature type="transmembrane region" description="Helical" evidence="8">
    <location>
        <begin position="162"/>
        <end position="185"/>
    </location>
</feature>
<feature type="transmembrane region" description="Helical" evidence="8">
    <location>
        <begin position="266"/>
        <end position="294"/>
    </location>
</feature>
<evidence type="ECO:0000256" key="4">
    <source>
        <dbReference type="ARBA" id="ARBA00022475"/>
    </source>
</evidence>
<feature type="transmembrane region" description="Helical" evidence="8">
    <location>
        <begin position="233"/>
        <end position="260"/>
    </location>
</feature>
<keyword evidence="10" id="KW-1185">Reference proteome</keyword>